<proteinExistence type="inferred from homology"/>
<comment type="similarity">
    <text evidence="1">Belongs to the PRAME family.</text>
</comment>
<dbReference type="Proteomes" id="UP000002494">
    <property type="component" value="Chromosome 14"/>
</dbReference>
<dbReference type="VEuPathDB" id="HostDB:ENSRNOG00000063444"/>
<dbReference type="HOGENOM" id="CLU_039635_2_1_1"/>
<sequence length="473" mass="54866">MSVQTPPTLEKLAIQSLLRNEDVTMSSLGELPAVLFPALFKEAFTGKHINLMKEMVAAWPFSCLPVGALMKTPNLETLQAVLDGVDMQLTRKFHPRRTKLQVLNLRNVHHDFWNIWAGSSCSAENSEEKQVVKVFPRYALRKRVKVIVELYIWSCLEEEKTCWLKWAQQTKDSLHFCCTKMKVWNLPVCVIRGILKVFDPQHITEFELHTEWTLLELAHFAPYFGQIRNLYKAFLKPLQRIMFSNSNGTRDREAKCIKKFISQFSKFNCLQHLCMFCVHFLEDHMNQVLGCLMTPLETLSITYYLISQKDLDSLSRSQILFQLKHLDLRGVVLYDLDIMPLRGLLEKFADTLETLDLQWCRMTDSQLYALLPALRHFSHLTKDHIYSNNISMHILKDLLQHTINWSSINVEQYPAPLECYDDSAQVSVERFALLCTELMDTLRAIRQPKSISFATDTCQRCGKLCVSHNASRL</sequence>
<dbReference type="OMA" id="HTINWSS"/>
<dbReference type="AlphaFoldDB" id="D3ZXA7"/>
<dbReference type="GO" id="GO:0045596">
    <property type="term" value="P:negative regulation of cell differentiation"/>
    <property type="evidence" value="ECO:0007669"/>
    <property type="project" value="InterPro"/>
</dbReference>
<dbReference type="UCSC" id="RGD:1559999">
    <property type="organism name" value="rat"/>
</dbReference>
<dbReference type="Ensembl" id="ENSRNOT00000051054.6">
    <property type="protein sequence ID" value="ENSRNOP00000047988.5"/>
    <property type="gene ID" value="ENSRNOG00000063444.2"/>
</dbReference>
<keyword evidence="3" id="KW-0677">Repeat</keyword>
<dbReference type="PANTHER" id="PTHR14224:SF77">
    <property type="entry name" value="D5ERTD577E PROTEIN-RELATED"/>
    <property type="match status" value="1"/>
</dbReference>
<dbReference type="InterPro" id="IPR032675">
    <property type="entry name" value="LRR_dom_sf"/>
</dbReference>
<dbReference type="FunFam" id="3.80.10.10:FF:000524">
    <property type="entry name" value="Predicted gene 16427"/>
    <property type="match status" value="1"/>
</dbReference>
<protein>
    <submittedName>
        <fullName evidence="4">PRAMEL 53 like 1</fullName>
    </submittedName>
</protein>
<reference evidence="4" key="1">
    <citation type="submission" date="2024-01" db="EMBL/GenBank/DDBJ databases">
        <title>GRCr8: a new rat reference genome assembly contstructed from accurate long reads and long range scaffolding.</title>
        <authorList>
            <person name="Doris P.A."/>
            <person name="Kalbfleisch T."/>
            <person name="Li K."/>
            <person name="Howe K."/>
            <person name="Wood J."/>
        </authorList>
    </citation>
    <scope>NUCLEOTIDE SEQUENCE [LARGE SCALE GENOMIC DNA]</scope>
    <source>
        <strain evidence="4">Brown Norway</strain>
    </source>
</reference>
<dbReference type="RGD" id="41119288">
    <property type="gene designation" value="Pramel53l1"/>
</dbReference>
<evidence type="ECO:0000313" key="6">
    <source>
        <dbReference type="RGD" id="41119288"/>
    </source>
</evidence>
<dbReference type="GO" id="GO:0043161">
    <property type="term" value="P:proteasome-mediated ubiquitin-dependent protein catabolic process"/>
    <property type="evidence" value="ECO:0000318"/>
    <property type="project" value="GO_Central"/>
</dbReference>
<dbReference type="PANTHER" id="PTHR14224">
    <property type="entry name" value="SIMILAR TO PREFERENTIALLY EXPRESSED ANTIGEN IN MELANOMA-LIKE 3"/>
    <property type="match status" value="1"/>
</dbReference>
<evidence type="ECO:0000256" key="1">
    <source>
        <dbReference type="ARBA" id="ARBA00009608"/>
    </source>
</evidence>
<dbReference type="GO" id="GO:0005737">
    <property type="term" value="C:cytoplasm"/>
    <property type="evidence" value="ECO:0000318"/>
    <property type="project" value="GO_Central"/>
</dbReference>
<name>D3ZXA7_RAT</name>
<dbReference type="SUPFAM" id="SSF52047">
    <property type="entry name" value="RNI-like"/>
    <property type="match status" value="1"/>
</dbReference>
<keyword evidence="5" id="KW-1185">Reference proteome</keyword>
<gene>
    <name evidence="4 6" type="primary">Pramel53l1</name>
    <name evidence="6" type="synonym">LOC120096715</name>
</gene>
<reference evidence="4" key="2">
    <citation type="submission" date="2025-08" db="UniProtKB">
        <authorList>
            <consortium name="Ensembl"/>
        </authorList>
    </citation>
    <scope>IDENTIFICATION</scope>
    <source>
        <strain evidence="4">Brown Norway</strain>
    </source>
</reference>
<dbReference type="PIRSF" id="PIRSF038286">
    <property type="entry name" value="PRAME"/>
    <property type="match status" value="1"/>
</dbReference>
<dbReference type="Gene3D" id="3.80.10.10">
    <property type="entry name" value="Ribonuclease Inhibitor"/>
    <property type="match status" value="1"/>
</dbReference>
<dbReference type="GO" id="GO:0008284">
    <property type="term" value="P:positive regulation of cell population proliferation"/>
    <property type="evidence" value="ECO:0007669"/>
    <property type="project" value="InterPro"/>
</dbReference>
<keyword evidence="2" id="KW-0433">Leucine-rich repeat</keyword>
<evidence type="ECO:0000256" key="2">
    <source>
        <dbReference type="ARBA" id="ARBA00022614"/>
    </source>
</evidence>
<dbReference type="PaxDb" id="10116-ENSRNOP00000047988"/>
<organism evidence="4 5">
    <name type="scientific">Rattus norvegicus</name>
    <name type="common">Rat</name>
    <dbReference type="NCBI Taxonomy" id="10116"/>
    <lineage>
        <taxon>Eukaryota</taxon>
        <taxon>Metazoa</taxon>
        <taxon>Chordata</taxon>
        <taxon>Craniata</taxon>
        <taxon>Vertebrata</taxon>
        <taxon>Euteleostomi</taxon>
        <taxon>Mammalia</taxon>
        <taxon>Eutheria</taxon>
        <taxon>Euarchontoglires</taxon>
        <taxon>Glires</taxon>
        <taxon>Rodentia</taxon>
        <taxon>Myomorpha</taxon>
        <taxon>Muroidea</taxon>
        <taxon>Muridae</taxon>
        <taxon>Murinae</taxon>
        <taxon>Rattus</taxon>
    </lineage>
</organism>
<evidence type="ECO:0000313" key="5">
    <source>
        <dbReference type="Proteomes" id="UP000002494"/>
    </source>
</evidence>
<accession>D3ZXA7</accession>
<dbReference type="AGR" id="RGD:41119288"/>
<dbReference type="InParanoid" id="D3ZXA7"/>
<dbReference type="GO" id="GO:0043066">
    <property type="term" value="P:negative regulation of apoptotic process"/>
    <property type="evidence" value="ECO:0007669"/>
    <property type="project" value="InterPro"/>
</dbReference>
<evidence type="ECO:0000313" key="4">
    <source>
        <dbReference type="Ensembl" id="ENSRNOP00000047988.5"/>
    </source>
</evidence>
<evidence type="ECO:0000256" key="3">
    <source>
        <dbReference type="ARBA" id="ARBA00022737"/>
    </source>
</evidence>
<dbReference type="GO" id="GO:0031462">
    <property type="term" value="C:Cul2-RING ubiquitin ligase complex"/>
    <property type="evidence" value="ECO:0000318"/>
    <property type="project" value="GO_Central"/>
</dbReference>
<dbReference type="InterPro" id="IPR050694">
    <property type="entry name" value="LRRC14/PRAME"/>
</dbReference>
<dbReference type="InterPro" id="IPR026271">
    <property type="entry name" value="PRAME"/>
</dbReference>
<reference evidence="4" key="3">
    <citation type="submission" date="2025-09" db="UniProtKB">
        <authorList>
            <consortium name="Ensembl"/>
        </authorList>
    </citation>
    <scope>IDENTIFICATION</scope>
    <source>
        <strain evidence="4">Brown Norway</strain>
    </source>
</reference>
<dbReference type="eggNOG" id="ENOG502QWSJ">
    <property type="taxonomic scope" value="Eukaryota"/>
</dbReference>
<dbReference type="GO" id="GO:0045892">
    <property type="term" value="P:negative regulation of DNA-templated transcription"/>
    <property type="evidence" value="ECO:0007669"/>
    <property type="project" value="InterPro"/>
</dbReference>
<dbReference type="GO" id="GO:1990756">
    <property type="term" value="F:ubiquitin-like ligase-substrate adaptor activity"/>
    <property type="evidence" value="ECO:0000318"/>
    <property type="project" value="GO_Central"/>
</dbReference>
<dbReference type="GeneTree" id="ENSGT01030000234531"/>
<dbReference type="STRING" id="10116.ENSRNOP00000047988"/>